<gene>
    <name evidence="3" type="ORF">DN412_03210</name>
</gene>
<evidence type="ECO:0000313" key="3">
    <source>
        <dbReference type="EMBL" id="RDK11913.1"/>
    </source>
</evidence>
<protein>
    <submittedName>
        <fullName evidence="3">Hydroxyquinol 1,2-dioxygenase</fullName>
    </submittedName>
</protein>
<feature type="chain" id="PRO_5016704012" evidence="2">
    <location>
        <begin position="25"/>
        <end position="116"/>
    </location>
</feature>
<proteinExistence type="predicted"/>
<dbReference type="EMBL" id="QKWJ01000002">
    <property type="protein sequence ID" value="RDK11913.1"/>
    <property type="molecule type" value="Genomic_DNA"/>
</dbReference>
<dbReference type="Proteomes" id="UP000255165">
    <property type="component" value="Unassembled WGS sequence"/>
</dbReference>
<organism evidence="3 4">
    <name type="scientific">Cupriavidus lacunae</name>
    <dbReference type="NCBI Taxonomy" id="2666307"/>
    <lineage>
        <taxon>Bacteria</taxon>
        <taxon>Pseudomonadati</taxon>
        <taxon>Pseudomonadota</taxon>
        <taxon>Betaproteobacteria</taxon>
        <taxon>Burkholderiales</taxon>
        <taxon>Burkholderiaceae</taxon>
        <taxon>Cupriavidus</taxon>
    </lineage>
</organism>
<evidence type="ECO:0000313" key="4">
    <source>
        <dbReference type="Proteomes" id="UP000255165"/>
    </source>
</evidence>
<feature type="signal peptide" evidence="2">
    <location>
        <begin position="1"/>
        <end position="24"/>
    </location>
</feature>
<dbReference type="GO" id="GO:0051213">
    <property type="term" value="F:dioxygenase activity"/>
    <property type="evidence" value="ECO:0007669"/>
    <property type="project" value="UniProtKB-KW"/>
</dbReference>
<evidence type="ECO:0000256" key="2">
    <source>
        <dbReference type="SAM" id="SignalP"/>
    </source>
</evidence>
<keyword evidence="2" id="KW-0732">Signal</keyword>
<sequence>MTKNFVKHCVLAIALAAAAAGAQASVLDSRSQYTDGARSVQDARDTFSEGARPVTDPHDPYTDGSRAVQDQRTPYFDGSRGLDLTFGAHTVAGLDRTGVSAKPARSVEPYLDGPRT</sequence>
<evidence type="ECO:0000256" key="1">
    <source>
        <dbReference type="SAM" id="MobiDB-lite"/>
    </source>
</evidence>
<dbReference type="AlphaFoldDB" id="A0A370P242"/>
<accession>A0A370P242</accession>
<keyword evidence="3" id="KW-0560">Oxidoreductase</keyword>
<name>A0A370P242_9BURK</name>
<feature type="region of interest" description="Disordered" evidence="1">
    <location>
        <begin position="27"/>
        <end position="76"/>
    </location>
</feature>
<comment type="caution">
    <text evidence="3">The sequence shown here is derived from an EMBL/GenBank/DDBJ whole genome shotgun (WGS) entry which is preliminary data.</text>
</comment>
<keyword evidence="3" id="KW-0223">Dioxygenase</keyword>
<keyword evidence="4" id="KW-1185">Reference proteome</keyword>
<reference evidence="3 4" key="1">
    <citation type="submission" date="2018-06" db="EMBL/GenBank/DDBJ databases">
        <authorList>
            <person name="Feng T."/>
            <person name="Jeon C.O."/>
        </authorList>
    </citation>
    <scope>NUCLEOTIDE SEQUENCE [LARGE SCALE GENOMIC DNA]</scope>
    <source>
        <strain evidence="3 4">S23</strain>
    </source>
</reference>
<dbReference type="RefSeq" id="WP_115013185.1">
    <property type="nucleotide sequence ID" value="NZ_QKWJ01000002.1"/>
</dbReference>